<evidence type="ECO:0000256" key="1">
    <source>
        <dbReference type="SAM" id="Phobius"/>
    </source>
</evidence>
<name>A0ABQ5UVT4_9PROT</name>
<protein>
    <recommendedName>
        <fullName evidence="4">Type II secretion system protein</fullName>
    </recommendedName>
</protein>
<organism evidence="2 3">
    <name type="scientific">Algimonas porphyrae</name>
    <dbReference type="NCBI Taxonomy" id="1128113"/>
    <lineage>
        <taxon>Bacteria</taxon>
        <taxon>Pseudomonadati</taxon>
        <taxon>Pseudomonadota</taxon>
        <taxon>Alphaproteobacteria</taxon>
        <taxon>Maricaulales</taxon>
        <taxon>Robiginitomaculaceae</taxon>
        <taxon>Algimonas</taxon>
    </lineage>
</organism>
<keyword evidence="1" id="KW-0472">Membrane</keyword>
<feature type="transmembrane region" description="Helical" evidence="1">
    <location>
        <begin position="12"/>
        <end position="32"/>
    </location>
</feature>
<proteinExistence type="predicted"/>
<keyword evidence="1" id="KW-1133">Transmembrane helix</keyword>
<reference evidence="2" key="1">
    <citation type="journal article" date="2014" name="Int. J. Syst. Evol. Microbiol.">
        <title>Complete genome of a new Firmicutes species belonging to the dominant human colonic microbiota ('Ruminococcus bicirculans') reveals two chromosomes and a selective capacity to utilize plant glucans.</title>
        <authorList>
            <consortium name="NISC Comparative Sequencing Program"/>
            <person name="Wegmann U."/>
            <person name="Louis P."/>
            <person name="Goesmann A."/>
            <person name="Henrissat B."/>
            <person name="Duncan S.H."/>
            <person name="Flint H.J."/>
        </authorList>
    </citation>
    <scope>NUCLEOTIDE SEQUENCE</scope>
    <source>
        <strain evidence="2">NBRC 108216</strain>
    </source>
</reference>
<keyword evidence="3" id="KW-1185">Reference proteome</keyword>
<evidence type="ECO:0000313" key="3">
    <source>
        <dbReference type="Proteomes" id="UP001161390"/>
    </source>
</evidence>
<accession>A0ABQ5UVT4</accession>
<sequence>MLLRKSRLEVIALFAEIIAALAVVLSVIYLAMQMSANNKLLQSQSTNNMMASIHANMLQIATNPEFAALTVRCAQNPYAVSEVEWLRCASYYHATMDQWEYAFNQYHSGAMPPDYWSGIDAGIKHFSTAEMGFQRFWQERSNFYGRDFFAYADPIIPKISPPEPMTPRSEDSQ</sequence>
<reference evidence="2" key="2">
    <citation type="submission" date="2023-01" db="EMBL/GenBank/DDBJ databases">
        <title>Draft genome sequence of Algimonas porphyrae strain NBRC 108216.</title>
        <authorList>
            <person name="Sun Q."/>
            <person name="Mori K."/>
        </authorList>
    </citation>
    <scope>NUCLEOTIDE SEQUENCE</scope>
    <source>
        <strain evidence="2">NBRC 108216</strain>
    </source>
</reference>
<evidence type="ECO:0008006" key="4">
    <source>
        <dbReference type="Google" id="ProtNLM"/>
    </source>
</evidence>
<dbReference type="Proteomes" id="UP001161390">
    <property type="component" value="Unassembled WGS sequence"/>
</dbReference>
<comment type="caution">
    <text evidence="2">The sequence shown here is derived from an EMBL/GenBank/DDBJ whole genome shotgun (WGS) entry which is preliminary data.</text>
</comment>
<dbReference type="EMBL" id="BSNJ01000001">
    <property type="protein sequence ID" value="GLQ19399.1"/>
    <property type="molecule type" value="Genomic_DNA"/>
</dbReference>
<evidence type="ECO:0000313" key="2">
    <source>
        <dbReference type="EMBL" id="GLQ19399.1"/>
    </source>
</evidence>
<keyword evidence="1" id="KW-0812">Transmembrane</keyword>
<gene>
    <name evidence="2" type="ORF">GCM10007854_03540</name>
</gene>